<dbReference type="InterPro" id="IPR050063">
    <property type="entry name" value="Ribosomal_protein_uL29"/>
</dbReference>
<dbReference type="NCBIfam" id="TIGR00012">
    <property type="entry name" value="L29"/>
    <property type="match status" value="1"/>
</dbReference>
<dbReference type="CDD" id="cd00427">
    <property type="entry name" value="Ribosomal_L29_HIP"/>
    <property type="match status" value="1"/>
</dbReference>
<keyword evidence="2 5" id="KW-0689">Ribosomal protein</keyword>
<dbReference type="OrthoDB" id="9815192at2"/>
<evidence type="ECO:0000313" key="7">
    <source>
        <dbReference type="Proteomes" id="UP000190460"/>
    </source>
</evidence>
<dbReference type="InterPro" id="IPR036049">
    <property type="entry name" value="Ribosomal_uL29_sf"/>
</dbReference>
<dbReference type="InterPro" id="IPR001854">
    <property type="entry name" value="Ribosomal_uL29"/>
</dbReference>
<dbReference type="STRING" id="92487.SAMN02745130_03494"/>
<keyword evidence="3 5" id="KW-0687">Ribonucleoprotein</keyword>
<organism evidence="6 7">
    <name type="scientific">Thiothrix eikelboomii</name>
    <dbReference type="NCBI Taxonomy" id="92487"/>
    <lineage>
        <taxon>Bacteria</taxon>
        <taxon>Pseudomonadati</taxon>
        <taxon>Pseudomonadota</taxon>
        <taxon>Gammaproteobacteria</taxon>
        <taxon>Thiotrichales</taxon>
        <taxon>Thiotrichaceae</taxon>
        <taxon>Thiothrix</taxon>
    </lineage>
</organism>
<proteinExistence type="inferred from homology"/>
<name>A0A1T4XUJ8_9GAMM</name>
<sequence>MKAVELRQKSVDELKSELTENLKEQFKLRMQQAAGQLSRPSEMKRVRLEIARIKTILSEKKVAGK</sequence>
<protein>
    <recommendedName>
        <fullName evidence="4 5">Large ribosomal subunit protein uL29</fullName>
    </recommendedName>
</protein>
<dbReference type="PANTHER" id="PTHR10916">
    <property type="entry name" value="60S RIBOSOMAL PROTEIN L35/50S RIBOSOMAL PROTEIN L29"/>
    <property type="match status" value="1"/>
</dbReference>
<dbReference type="GO" id="GO:0006412">
    <property type="term" value="P:translation"/>
    <property type="evidence" value="ECO:0007669"/>
    <property type="project" value="UniProtKB-UniRule"/>
</dbReference>
<evidence type="ECO:0000256" key="3">
    <source>
        <dbReference type="ARBA" id="ARBA00023274"/>
    </source>
</evidence>
<comment type="similarity">
    <text evidence="1 5">Belongs to the universal ribosomal protein uL29 family.</text>
</comment>
<dbReference type="AlphaFoldDB" id="A0A1T4XUJ8"/>
<dbReference type="Gene3D" id="1.10.287.310">
    <property type="match status" value="1"/>
</dbReference>
<dbReference type="Proteomes" id="UP000190460">
    <property type="component" value="Unassembled WGS sequence"/>
</dbReference>
<dbReference type="Pfam" id="PF00831">
    <property type="entry name" value="Ribosomal_L29"/>
    <property type="match status" value="1"/>
</dbReference>
<dbReference type="SUPFAM" id="SSF46561">
    <property type="entry name" value="Ribosomal protein L29 (L29p)"/>
    <property type="match status" value="1"/>
</dbReference>
<dbReference type="RefSeq" id="WP_078923929.1">
    <property type="nucleotide sequence ID" value="NZ_FUYB01000023.1"/>
</dbReference>
<evidence type="ECO:0000256" key="1">
    <source>
        <dbReference type="ARBA" id="ARBA00009254"/>
    </source>
</evidence>
<dbReference type="GO" id="GO:0003735">
    <property type="term" value="F:structural constituent of ribosome"/>
    <property type="evidence" value="ECO:0007669"/>
    <property type="project" value="InterPro"/>
</dbReference>
<evidence type="ECO:0000256" key="5">
    <source>
        <dbReference type="HAMAP-Rule" id="MF_00374"/>
    </source>
</evidence>
<reference evidence="6 7" key="1">
    <citation type="submission" date="2017-02" db="EMBL/GenBank/DDBJ databases">
        <authorList>
            <person name="Peterson S.W."/>
        </authorList>
    </citation>
    <scope>NUCLEOTIDE SEQUENCE [LARGE SCALE GENOMIC DNA]</scope>
    <source>
        <strain evidence="6 7">ATCC 49788</strain>
    </source>
</reference>
<dbReference type="GO" id="GO:0022625">
    <property type="term" value="C:cytosolic large ribosomal subunit"/>
    <property type="evidence" value="ECO:0007669"/>
    <property type="project" value="TreeGrafter"/>
</dbReference>
<gene>
    <name evidence="5" type="primary">rpmC</name>
    <name evidence="6" type="ORF">SAMN02745130_03494</name>
</gene>
<evidence type="ECO:0000256" key="4">
    <source>
        <dbReference type="ARBA" id="ARBA00035204"/>
    </source>
</evidence>
<dbReference type="PANTHER" id="PTHR10916:SF0">
    <property type="entry name" value="LARGE RIBOSOMAL SUBUNIT PROTEIN UL29C"/>
    <property type="match status" value="1"/>
</dbReference>
<evidence type="ECO:0000313" key="6">
    <source>
        <dbReference type="EMBL" id="SKA93249.1"/>
    </source>
</evidence>
<evidence type="ECO:0000256" key="2">
    <source>
        <dbReference type="ARBA" id="ARBA00022980"/>
    </source>
</evidence>
<dbReference type="HAMAP" id="MF_00374">
    <property type="entry name" value="Ribosomal_uL29"/>
    <property type="match status" value="1"/>
</dbReference>
<accession>A0A1T4XUJ8</accession>
<keyword evidence="7" id="KW-1185">Reference proteome</keyword>
<dbReference type="EMBL" id="FUYB01000023">
    <property type="protein sequence ID" value="SKA93249.1"/>
    <property type="molecule type" value="Genomic_DNA"/>
</dbReference>
<dbReference type="FunFam" id="1.10.287.310:FF:000001">
    <property type="entry name" value="50S ribosomal protein L29"/>
    <property type="match status" value="1"/>
</dbReference>